<dbReference type="InterPro" id="IPR036073">
    <property type="entry name" value="Desulfoferrodoxin_Fe-bd_dom_sf"/>
</dbReference>
<dbReference type="GO" id="GO:0005506">
    <property type="term" value="F:iron ion binding"/>
    <property type="evidence" value="ECO:0007669"/>
    <property type="project" value="InterPro"/>
</dbReference>
<dbReference type="RefSeq" id="WP_053985750.1">
    <property type="nucleotide sequence ID" value="NZ_JAQIFT010000053.1"/>
</dbReference>
<keyword evidence="1" id="KW-0238">DNA-binding</keyword>
<comment type="caution">
    <text evidence="3">The sequence shown here is derived from an EMBL/GenBank/DDBJ whole genome shotgun (WGS) entry which is preliminary data.</text>
</comment>
<name>A0AA42DNN9_9FIRM</name>
<keyword evidence="4" id="KW-1185">Reference proteome</keyword>
<dbReference type="Gene3D" id="1.10.260.40">
    <property type="entry name" value="lambda repressor-like DNA-binding domains"/>
    <property type="match status" value="1"/>
</dbReference>
<evidence type="ECO:0000256" key="1">
    <source>
        <dbReference type="ARBA" id="ARBA00023125"/>
    </source>
</evidence>
<evidence type="ECO:0000313" key="4">
    <source>
        <dbReference type="Proteomes" id="UP001169242"/>
    </source>
</evidence>
<dbReference type="GO" id="GO:0016491">
    <property type="term" value="F:oxidoreductase activity"/>
    <property type="evidence" value="ECO:0007669"/>
    <property type="project" value="InterPro"/>
</dbReference>
<dbReference type="GO" id="GO:0003677">
    <property type="term" value="F:DNA binding"/>
    <property type="evidence" value="ECO:0007669"/>
    <property type="project" value="UniProtKB-KW"/>
</dbReference>
<dbReference type="EMBL" id="JAQIFT010000053">
    <property type="protein sequence ID" value="MDA3732697.1"/>
    <property type="molecule type" value="Genomic_DNA"/>
</dbReference>
<dbReference type="SMART" id="SM00530">
    <property type="entry name" value="HTH_XRE"/>
    <property type="match status" value="1"/>
</dbReference>
<sequence length="195" mass="22470">MDSIKTGQLIMKRRKEKQMTQLELANKLNVSDKTISKWERGQGCPDIAYIKDLASILEVNVTEILSGEIIENTNMGGNMKRIKFYACPTCGNVITSTNEVLINCCGQRLEPLQAAKESDEAHTPEIEMIEDDLYVTFKHEMTKEHYLSFVAYVTYDKVLLMKLYPEQNPEVRFFKKGRGTLYTYCSQHGLWQKQI</sequence>
<reference evidence="3" key="1">
    <citation type="journal article" date="2023" name="Int. J. Syst. Evol. Microbiol.">
        <title>&lt;i&gt;Holtiella tumoricola&lt;/i&gt; gen. nov. sp. nov., isolated from a human clinical sample.</title>
        <authorList>
            <person name="Allen-Vercoe E."/>
            <person name="Daigneault M.C."/>
            <person name="Vancuren S.J."/>
            <person name="Cochrane K."/>
            <person name="O'Neal L.L."/>
            <person name="Sankaranarayanan K."/>
            <person name="Lawson P.A."/>
        </authorList>
    </citation>
    <scope>NUCLEOTIDE SEQUENCE</scope>
    <source>
        <strain evidence="3">CC70A</strain>
    </source>
</reference>
<feature type="domain" description="HTH cro/C1-type" evidence="2">
    <location>
        <begin position="10"/>
        <end position="64"/>
    </location>
</feature>
<dbReference type="SUPFAM" id="SSF57802">
    <property type="entry name" value="Rubredoxin-like"/>
    <property type="match status" value="1"/>
</dbReference>
<accession>A0AA42DNN9</accession>
<dbReference type="PANTHER" id="PTHR46558:SF11">
    <property type="entry name" value="HTH-TYPE TRANSCRIPTIONAL REGULATOR XRE"/>
    <property type="match status" value="1"/>
</dbReference>
<gene>
    <name evidence="3" type="ORF">PBV87_14485</name>
</gene>
<dbReference type="InterPro" id="IPR002742">
    <property type="entry name" value="Desulfoferrodoxin_Fe-bd_dom"/>
</dbReference>
<dbReference type="PROSITE" id="PS50943">
    <property type="entry name" value="HTH_CROC1"/>
    <property type="match status" value="1"/>
</dbReference>
<dbReference type="InterPro" id="IPR010982">
    <property type="entry name" value="Lambda_DNA-bd_dom_sf"/>
</dbReference>
<dbReference type="Pfam" id="PF01880">
    <property type="entry name" value="Desulfoferrodox"/>
    <property type="match status" value="1"/>
</dbReference>
<dbReference type="Gene3D" id="2.60.40.730">
    <property type="entry name" value="SOR catalytic domain"/>
    <property type="match status" value="1"/>
</dbReference>
<dbReference type="SUPFAM" id="SSF47413">
    <property type="entry name" value="lambda repressor-like DNA-binding domains"/>
    <property type="match status" value="1"/>
</dbReference>
<dbReference type="SUPFAM" id="SSF49367">
    <property type="entry name" value="Superoxide reductase-like"/>
    <property type="match status" value="1"/>
</dbReference>
<evidence type="ECO:0000313" key="3">
    <source>
        <dbReference type="EMBL" id="MDA3732697.1"/>
    </source>
</evidence>
<protein>
    <submittedName>
        <fullName evidence="3">Helix-turn-helix domain-containing protein</fullName>
    </submittedName>
</protein>
<proteinExistence type="predicted"/>
<dbReference type="InterPro" id="IPR001387">
    <property type="entry name" value="Cro/C1-type_HTH"/>
</dbReference>
<dbReference type="Pfam" id="PF01381">
    <property type="entry name" value="HTH_3"/>
    <property type="match status" value="1"/>
</dbReference>
<dbReference type="AlphaFoldDB" id="A0AA42DNN9"/>
<dbReference type="PANTHER" id="PTHR46558">
    <property type="entry name" value="TRACRIPTIONAL REGULATORY PROTEIN-RELATED-RELATED"/>
    <property type="match status" value="1"/>
</dbReference>
<organism evidence="3 4">
    <name type="scientific">Holtiella tumoricola</name>
    <dbReference type="NCBI Taxonomy" id="3018743"/>
    <lineage>
        <taxon>Bacteria</taxon>
        <taxon>Bacillati</taxon>
        <taxon>Bacillota</taxon>
        <taxon>Clostridia</taxon>
        <taxon>Lachnospirales</taxon>
        <taxon>Cellulosilyticaceae</taxon>
        <taxon>Holtiella</taxon>
    </lineage>
</organism>
<dbReference type="CDD" id="cd00093">
    <property type="entry name" value="HTH_XRE"/>
    <property type="match status" value="1"/>
</dbReference>
<dbReference type="Proteomes" id="UP001169242">
    <property type="component" value="Unassembled WGS sequence"/>
</dbReference>
<evidence type="ECO:0000259" key="2">
    <source>
        <dbReference type="PROSITE" id="PS50943"/>
    </source>
</evidence>